<dbReference type="GO" id="GO:0016810">
    <property type="term" value="F:hydrolase activity, acting on carbon-nitrogen (but not peptide) bonds"/>
    <property type="evidence" value="ECO:0007669"/>
    <property type="project" value="InterPro"/>
</dbReference>
<evidence type="ECO:0000256" key="2">
    <source>
        <dbReference type="ARBA" id="ARBA00022801"/>
    </source>
</evidence>
<dbReference type="Pfam" id="PF11738">
    <property type="entry name" value="DUF3298"/>
    <property type="match status" value="1"/>
</dbReference>
<feature type="domain" description="NodB homology" evidence="4">
    <location>
        <begin position="293"/>
        <end position="468"/>
    </location>
</feature>
<accession>A0AA94HXT5</accession>
<comment type="caution">
    <text evidence="5">The sequence shown here is derived from an EMBL/GenBank/DDBJ whole genome shotgun (WGS) entry which is preliminary data.</text>
</comment>
<dbReference type="RefSeq" id="WP_072743488.1">
    <property type="nucleotide sequence ID" value="NZ_FQUA01000003.1"/>
</dbReference>
<dbReference type="InterPro" id="IPR021729">
    <property type="entry name" value="DUF3298"/>
</dbReference>
<dbReference type="PANTHER" id="PTHR10587:SF133">
    <property type="entry name" value="CHITIN DEACETYLASE 1-RELATED"/>
    <property type="match status" value="1"/>
</dbReference>
<dbReference type="PANTHER" id="PTHR10587">
    <property type="entry name" value="GLYCOSYL TRANSFERASE-RELATED"/>
    <property type="match status" value="1"/>
</dbReference>
<dbReference type="Gene3D" id="3.90.640.20">
    <property type="entry name" value="Heat-shock cognate protein, ATPase"/>
    <property type="match status" value="1"/>
</dbReference>
<dbReference type="PROSITE" id="PS51257">
    <property type="entry name" value="PROKAR_LIPOPROTEIN"/>
    <property type="match status" value="1"/>
</dbReference>
<dbReference type="GO" id="GO:0046872">
    <property type="term" value="F:metal ion binding"/>
    <property type="evidence" value="ECO:0007669"/>
    <property type="project" value="UniProtKB-KW"/>
</dbReference>
<organism evidence="5 6">
    <name type="scientific">Anaerotignum propionicum DSM 1682</name>
    <dbReference type="NCBI Taxonomy" id="991789"/>
    <lineage>
        <taxon>Bacteria</taxon>
        <taxon>Bacillati</taxon>
        <taxon>Bacillota</taxon>
        <taxon>Clostridia</taxon>
        <taxon>Lachnospirales</taxon>
        <taxon>Anaerotignaceae</taxon>
        <taxon>Anaerotignum</taxon>
    </lineage>
</organism>
<feature type="chain" id="PRO_5041725888" evidence="3">
    <location>
        <begin position="22"/>
        <end position="494"/>
    </location>
</feature>
<keyword evidence="1" id="KW-0479">Metal-binding</keyword>
<evidence type="ECO:0000256" key="1">
    <source>
        <dbReference type="ARBA" id="ARBA00022723"/>
    </source>
</evidence>
<dbReference type="GO" id="GO:0005975">
    <property type="term" value="P:carbohydrate metabolic process"/>
    <property type="evidence" value="ECO:0007669"/>
    <property type="project" value="InterPro"/>
</dbReference>
<dbReference type="InterPro" id="IPR050248">
    <property type="entry name" value="Polysacc_deacetylase_ArnD"/>
</dbReference>
<proteinExistence type="predicted"/>
<evidence type="ECO:0000313" key="6">
    <source>
        <dbReference type="Proteomes" id="UP000184204"/>
    </source>
</evidence>
<dbReference type="EMBL" id="FQUA01000003">
    <property type="protein sequence ID" value="SHE55528.1"/>
    <property type="molecule type" value="Genomic_DNA"/>
</dbReference>
<dbReference type="InterPro" id="IPR037126">
    <property type="entry name" value="PdaC/RsiV-like_sf"/>
</dbReference>
<reference evidence="6" key="1">
    <citation type="submission" date="2016-11" db="EMBL/GenBank/DDBJ databases">
        <authorList>
            <person name="Jaros S."/>
            <person name="Januszkiewicz K."/>
            <person name="Wedrychowicz H."/>
        </authorList>
    </citation>
    <scope>NUCLEOTIDE SEQUENCE [LARGE SCALE GENOMIC DNA]</scope>
    <source>
        <strain evidence="6">DSM 1682</strain>
    </source>
</reference>
<dbReference type="AlphaFoldDB" id="A0AA94HXT5"/>
<dbReference type="Gene3D" id="3.20.20.370">
    <property type="entry name" value="Glycoside hydrolase/deacetylase"/>
    <property type="match status" value="1"/>
</dbReference>
<evidence type="ECO:0000259" key="4">
    <source>
        <dbReference type="PROSITE" id="PS51677"/>
    </source>
</evidence>
<evidence type="ECO:0000313" key="5">
    <source>
        <dbReference type="EMBL" id="SHE55528.1"/>
    </source>
</evidence>
<gene>
    <name evidence="5" type="ORF">SAMN02745151_01102</name>
</gene>
<dbReference type="GO" id="GO:0016020">
    <property type="term" value="C:membrane"/>
    <property type="evidence" value="ECO:0007669"/>
    <property type="project" value="TreeGrafter"/>
</dbReference>
<name>A0AA94HXT5_ANAPI</name>
<sequence length="494" mass="55858">MKRRKWTICLLAMAVALGVSGCGRGNTVAAAEPLMLQAGPIQPVEPKRSQLIGEKESTIEYAAPLAYVLAYPHLSNEVIDNQILQFIDGLKTDFAQKYDLKDEKEKKRLSQEDCNSFLYLDYDSYIVSEDKICIIFYETQELEQKISPTEQKTNTVERVHIFHFNTKTGERISEDSLRKDGFLEAVSAYVIRYFTENEPYKDRIFGDYRKTLAPDAGRFNRFALNDKGVLLFFERYDIFPGSLGRVELLVPYSELAGLLNGVGIEAPPVVEEKEPEVKEPTEKIDRVIDPTKPMVALTFDDGPKPSSTERILDALEKNHAVATFFDLGKLVEAYPDTVKRELALGCEVGSHSYSHKNFNTLSPEAINEDVKKTAAAFQKAVGFEPTLFRPPYGNCNDTVKKHIPMAMVTWSIDTLDWKTKSPDAIMKLIRSEGNLDGKVILMHGIYETSAEATEKLVPYLIKQGYQLVTVSEMAKYRHDGKLEDGKLYGYSYFQ</sequence>
<dbReference type="Pfam" id="PF01522">
    <property type="entry name" value="Polysacc_deac_1"/>
    <property type="match status" value="1"/>
</dbReference>
<dbReference type="CDD" id="cd10954">
    <property type="entry name" value="CE4_CtAXE_like"/>
    <property type="match status" value="1"/>
</dbReference>
<protein>
    <submittedName>
        <fullName evidence="5">Peptidoglycan/xylan/chitin deacetylase, PgdA/CDA1 family</fullName>
    </submittedName>
</protein>
<keyword evidence="3" id="KW-0732">Signal</keyword>
<dbReference type="SUPFAM" id="SSF88713">
    <property type="entry name" value="Glycoside hydrolase/deacetylase"/>
    <property type="match status" value="1"/>
</dbReference>
<feature type="signal peptide" evidence="3">
    <location>
        <begin position="1"/>
        <end position="21"/>
    </location>
</feature>
<evidence type="ECO:0000256" key="3">
    <source>
        <dbReference type="SAM" id="SignalP"/>
    </source>
</evidence>
<dbReference type="Proteomes" id="UP000184204">
    <property type="component" value="Unassembled WGS sequence"/>
</dbReference>
<dbReference type="InterPro" id="IPR011330">
    <property type="entry name" value="Glyco_hydro/deAcase_b/a-brl"/>
</dbReference>
<keyword evidence="2" id="KW-0378">Hydrolase</keyword>
<dbReference type="InterPro" id="IPR002509">
    <property type="entry name" value="NODB_dom"/>
</dbReference>
<dbReference type="PROSITE" id="PS51677">
    <property type="entry name" value="NODB"/>
    <property type="match status" value="1"/>
</dbReference>